<reference evidence="2" key="1">
    <citation type="journal article" date="2023" name="Commun. Biol.">
        <title>Genome analysis of Parmales, the sister group of diatoms, reveals the evolutionary specialization of diatoms from phago-mixotrophs to photoautotrophs.</title>
        <authorList>
            <person name="Ban H."/>
            <person name="Sato S."/>
            <person name="Yoshikawa S."/>
            <person name="Yamada K."/>
            <person name="Nakamura Y."/>
            <person name="Ichinomiya M."/>
            <person name="Sato N."/>
            <person name="Blanc-Mathieu R."/>
            <person name="Endo H."/>
            <person name="Kuwata A."/>
            <person name="Ogata H."/>
        </authorList>
    </citation>
    <scope>NUCLEOTIDE SEQUENCE [LARGE SCALE GENOMIC DNA]</scope>
    <source>
        <strain evidence="2">NIES 3701</strain>
    </source>
</reference>
<dbReference type="AlphaFoldDB" id="A0A9W7ARA0"/>
<organism evidence="1 2">
    <name type="scientific">Triparma strigata</name>
    <dbReference type="NCBI Taxonomy" id="1606541"/>
    <lineage>
        <taxon>Eukaryota</taxon>
        <taxon>Sar</taxon>
        <taxon>Stramenopiles</taxon>
        <taxon>Ochrophyta</taxon>
        <taxon>Bolidophyceae</taxon>
        <taxon>Parmales</taxon>
        <taxon>Triparmaceae</taxon>
        <taxon>Triparma</taxon>
    </lineage>
</organism>
<evidence type="ECO:0000313" key="2">
    <source>
        <dbReference type="Proteomes" id="UP001165085"/>
    </source>
</evidence>
<sequence>MESEGFESTTGSIEWKEDEYKYMGIYTGGLRNGLPHGKGNFVQNSSQPAFCHKQLMGEWVDGVKQGPFVRLYGNGFRWVGNYVDGQREGDWKYMYAGTNPVTNVYQYSKGMRLTSPAVHRDGLHLRTQTNPIF</sequence>
<comment type="caution">
    <text evidence="1">The sequence shown here is derived from an EMBL/GenBank/DDBJ whole genome shotgun (WGS) entry which is preliminary data.</text>
</comment>
<accession>A0A9W7ARA0</accession>
<dbReference type="EMBL" id="BRXY01000201">
    <property type="protein sequence ID" value="GMH76887.1"/>
    <property type="molecule type" value="Genomic_DNA"/>
</dbReference>
<protein>
    <submittedName>
        <fullName evidence="1">Uncharacterized protein</fullName>
    </submittedName>
</protein>
<name>A0A9W7ARA0_9STRA</name>
<keyword evidence="2" id="KW-1185">Reference proteome</keyword>
<dbReference type="OrthoDB" id="184064at2759"/>
<dbReference type="Gene3D" id="2.20.110.10">
    <property type="entry name" value="Histone H3 K4-specific methyltransferase SET7/9 N-terminal domain"/>
    <property type="match status" value="1"/>
</dbReference>
<dbReference type="SUPFAM" id="SSF82185">
    <property type="entry name" value="Histone H3 K4-specific methyltransferase SET7/9 N-terminal domain"/>
    <property type="match status" value="1"/>
</dbReference>
<gene>
    <name evidence="1" type="ORF">TrST_g585</name>
</gene>
<proteinExistence type="predicted"/>
<dbReference type="Proteomes" id="UP001165085">
    <property type="component" value="Unassembled WGS sequence"/>
</dbReference>
<evidence type="ECO:0000313" key="1">
    <source>
        <dbReference type="EMBL" id="GMH76887.1"/>
    </source>
</evidence>